<dbReference type="RefSeq" id="WP_094533718.1">
    <property type="nucleotide sequence ID" value="NZ_NHPJ01000114.1"/>
</dbReference>
<evidence type="ECO:0000313" key="2">
    <source>
        <dbReference type="EMBL" id="OYR54782.1"/>
    </source>
</evidence>
<reference evidence="2 3" key="1">
    <citation type="journal article" date="2014" name="Front. Microbiol.">
        <title>Population and genomic analysis of the genus Halorubrum.</title>
        <authorList>
            <person name="Fullmer M.S."/>
            <person name="Soucy S.M."/>
            <person name="Swithers K.S."/>
            <person name="Makkay A.M."/>
            <person name="Wheeler R."/>
            <person name="Ventosa A."/>
            <person name="Gogarten J.P."/>
            <person name="Papke R.T."/>
        </authorList>
    </citation>
    <scope>NUCLEOTIDE SEQUENCE [LARGE SCALE GENOMIC DNA]</scope>
    <source>
        <strain evidence="2 3">Cb34</strain>
    </source>
</reference>
<organism evidence="2 3">
    <name type="scientific">Halorubrum halodurans</name>
    <dbReference type="NCBI Taxonomy" id="1383851"/>
    <lineage>
        <taxon>Archaea</taxon>
        <taxon>Methanobacteriati</taxon>
        <taxon>Methanobacteriota</taxon>
        <taxon>Stenosarchaea group</taxon>
        <taxon>Halobacteria</taxon>
        <taxon>Halobacteriales</taxon>
        <taxon>Haloferacaceae</taxon>
        <taxon>Halorubrum</taxon>
    </lineage>
</organism>
<dbReference type="Proteomes" id="UP000216308">
    <property type="component" value="Unassembled WGS sequence"/>
</dbReference>
<name>A0A256IF57_9EURY</name>
<feature type="domain" description="GIY-YIG" evidence="1">
    <location>
        <begin position="106"/>
        <end position="164"/>
    </location>
</feature>
<accession>A0A256IF57</accession>
<dbReference type="Gene3D" id="3.40.1440.10">
    <property type="entry name" value="GIY-YIG endonuclease"/>
    <property type="match status" value="1"/>
</dbReference>
<proteinExistence type="predicted"/>
<evidence type="ECO:0000259" key="1">
    <source>
        <dbReference type="Pfam" id="PF01541"/>
    </source>
</evidence>
<comment type="caution">
    <text evidence="2">The sequence shown here is derived from an EMBL/GenBank/DDBJ whole genome shotgun (WGS) entry which is preliminary data.</text>
</comment>
<dbReference type="InterPro" id="IPR000305">
    <property type="entry name" value="GIY-YIG_endonuc"/>
</dbReference>
<dbReference type="InterPro" id="IPR035901">
    <property type="entry name" value="GIY-YIG_endonuc_sf"/>
</dbReference>
<keyword evidence="3" id="KW-1185">Reference proteome</keyword>
<dbReference type="AlphaFoldDB" id="A0A256IF57"/>
<protein>
    <recommendedName>
        <fullName evidence="1">GIY-YIG domain-containing protein</fullName>
    </recommendedName>
</protein>
<dbReference type="Pfam" id="PF01541">
    <property type="entry name" value="GIY-YIG"/>
    <property type="match status" value="1"/>
</dbReference>
<sequence>MFGLGKSKPRFQTDQELAQRVRNVVPDRVNGALEEQSDRDCPTQCLCHDVDQRRTAELVKEFSNGLVDKTEAVYVLECQWKTVPQRVVREELRLQNDVSWVGEAQKNQRLVYVGVSTDVPSRLLKHSLGRGAGANFTQMFPPTRLLSIQWFKHESDAYRAEELTADILRKETHSGVYVSQPG</sequence>
<gene>
    <name evidence="2" type="ORF">DJ70_13055</name>
</gene>
<dbReference type="OrthoDB" id="350830at2157"/>
<dbReference type="EMBL" id="NHPJ01000114">
    <property type="protein sequence ID" value="OYR54782.1"/>
    <property type="molecule type" value="Genomic_DNA"/>
</dbReference>
<evidence type="ECO:0000313" key="3">
    <source>
        <dbReference type="Proteomes" id="UP000216308"/>
    </source>
</evidence>